<evidence type="ECO:0000256" key="2">
    <source>
        <dbReference type="ARBA" id="ARBA00022694"/>
    </source>
</evidence>
<proteinExistence type="inferred from homology"/>
<gene>
    <name evidence="11" type="ORF">KQI86_01180</name>
</gene>
<evidence type="ECO:0000256" key="7">
    <source>
        <dbReference type="RuleBase" id="RU003953"/>
    </source>
</evidence>
<evidence type="ECO:0000313" key="11">
    <source>
        <dbReference type="EMBL" id="MBU5482917.1"/>
    </source>
</evidence>
<accession>A0ABS6EDQ7</accession>
<organism evidence="11 12">
    <name type="scientific">Clostridium mobile</name>
    <dbReference type="NCBI Taxonomy" id="2841512"/>
    <lineage>
        <taxon>Bacteria</taxon>
        <taxon>Bacillati</taxon>
        <taxon>Bacillota</taxon>
        <taxon>Clostridia</taxon>
        <taxon>Eubacteriales</taxon>
        <taxon>Clostridiaceae</taxon>
        <taxon>Clostridium</taxon>
    </lineage>
</organism>
<dbReference type="Proteomes" id="UP000726170">
    <property type="component" value="Unassembled WGS sequence"/>
</dbReference>
<dbReference type="Pfam" id="PF01743">
    <property type="entry name" value="PolyA_pol"/>
    <property type="match status" value="1"/>
</dbReference>
<evidence type="ECO:0000259" key="9">
    <source>
        <dbReference type="Pfam" id="PF12627"/>
    </source>
</evidence>
<dbReference type="Pfam" id="PF12627">
    <property type="entry name" value="PolyA_pol_RNAbd"/>
    <property type="match status" value="1"/>
</dbReference>
<dbReference type="Pfam" id="PF13735">
    <property type="entry name" value="tRNA_NucTran2_2"/>
    <property type="match status" value="1"/>
</dbReference>
<comment type="cofactor">
    <cofactor evidence="1">
        <name>Mg(2+)</name>
        <dbReference type="ChEBI" id="CHEBI:18420"/>
    </cofactor>
</comment>
<feature type="domain" description="tRNA nucleotidyltransferase/poly(A) polymerase RNA and SrmB- binding" evidence="9">
    <location>
        <begin position="179"/>
        <end position="237"/>
    </location>
</feature>
<keyword evidence="5" id="KW-0460">Magnesium</keyword>
<keyword evidence="7" id="KW-0808">Transferase</keyword>
<feature type="domain" description="CCA-adding enzyme C-terminal" evidence="10">
    <location>
        <begin position="288"/>
        <end position="443"/>
    </location>
</feature>
<dbReference type="CDD" id="cd05398">
    <property type="entry name" value="NT_ClassII-CCAase"/>
    <property type="match status" value="1"/>
</dbReference>
<evidence type="ECO:0000256" key="6">
    <source>
        <dbReference type="ARBA" id="ARBA00022884"/>
    </source>
</evidence>
<dbReference type="PANTHER" id="PTHR46173:SF1">
    <property type="entry name" value="CCA TRNA NUCLEOTIDYLTRANSFERASE 1, MITOCHONDRIAL"/>
    <property type="match status" value="1"/>
</dbReference>
<keyword evidence="4" id="KW-0479">Metal-binding</keyword>
<comment type="caution">
    <text evidence="11">The sequence shown here is derived from an EMBL/GenBank/DDBJ whole genome shotgun (WGS) entry which is preliminary data.</text>
</comment>
<protein>
    <submittedName>
        <fullName evidence="11">HD domain-containing protein</fullName>
    </submittedName>
</protein>
<feature type="domain" description="Poly A polymerase head" evidence="8">
    <location>
        <begin position="28"/>
        <end position="152"/>
    </location>
</feature>
<dbReference type="InterPro" id="IPR002646">
    <property type="entry name" value="PolA_pol_head_dom"/>
</dbReference>
<dbReference type="EMBL" id="JAHLQF010000001">
    <property type="protein sequence ID" value="MBU5482917.1"/>
    <property type="molecule type" value="Genomic_DNA"/>
</dbReference>
<evidence type="ECO:0000256" key="3">
    <source>
        <dbReference type="ARBA" id="ARBA00022695"/>
    </source>
</evidence>
<sequence length="450" mass="52337">MIYKNIEIHIPKWVQYTVDILHEFKYEAYVVGGCVRDSLLDKTPNDWDITTNALPKEVIDIFRSLGYKVIETGLKHGTVTVVINDENFEITTYRIDGIYSDGRHPDNVSFTRSLKEDLARRDFTINAMAYNSKEGLIDYFSGLYDLKGKVIRCVGIPYNRFSEDALRIMRAYRFAGQLGFNIEEETLTAILELKENLKNISIERIREELNKIIISNMSIFFGLYKHGVLKVILPELEVCAEIKQDNPYHIYDVYDHSIYSAINIESKLHLKLTMLLHDIGKFECKTTDEQGIDHFYNHNEVSAIKAEQILKRMKYDNKIIEKVVTLIKYHDREISGAKSIKKLLNLIGEESFRDLLKVKIADMQAQNLDFYKERYDKLVNIEEKLNRIIETKECFTIKDLAINGKDLINIGIKQGKQIGDILNYLLDIVLENPEMNTREKLMEISKNIKI</sequence>
<dbReference type="PANTHER" id="PTHR46173">
    <property type="entry name" value="CCA TRNA NUCLEOTIDYLTRANSFERASE 1, MITOCHONDRIAL"/>
    <property type="match status" value="1"/>
</dbReference>
<comment type="similarity">
    <text evidence="7">Belongs to the tRNA nucleotidyltransferase/poly(A) polymerase family.</text>
</comment>
<dbReference type="RefSeq" id="WP_216437329.1">
    <property type="nucleotide sequence ID" value="NZ_JAHLQF010000001.1"/>
</dbReference>
<dbReference type="InterPro" id="IPR050264">
    <property type="entry name" value="Bact_CCA-adding_enz_type3_sf"/>
</dbReference>
<keyword evidence="2" id="KW-0819">tRNA processing</keyword>
<name>A0ABS6EDQ7_9CLOT</name>
<evidence type="ECO:0000256" key="4">
    <source>
        <dbReference type="ARBA" id="ARBA00022723"/>
    </source>
</evidence>
<keyword evidence="3" id="KW-0548">Nucleotidyltransferase</keyword>
<reference evidence="11 12" key="1">
    <citation type="submission" date="2021-06" db="EMBL/GenBank/DDBJ databases">
        <authorList>
            <person name="Sun Q."/>
            <person name="Li D."/>
        </authorList>
    </citation>
    <scope>NUCLEOTIDE SEQUENCE [LARGE SCALE GENOMIC DNA]</scope>
    <source>
        <strain evidence="11 12">MSJ-11</strain>
    </source>
</reference>
<dbReference type="InterPro" id="IPR032828">
    <property type="entry name" value="PolyA_RNA-bd"/>
</dbReference>
<evidence type="ECO:0000259" key="10">
    <source>
        <dbReference type="Pfam" id="PF13735"/>
    </source>
</evidence>
<evidence type="ECO:0000256" key="5">
    <source>
        <dbReference type="ARBA" id="ARBA00022842"/>
    </source>
</evidence>
<evidence type="ECO:0000259" key="8">
    <source>
        <dbReference type="Pfam" id="PF01743"/>
    </source>
</evidence>
<keyword evidence="6 7" id="KW-0694">RNA-binding</keyword>
<keyword evidence="12" id="KW-1185">Reference proteome</keyword>
<evidence type="ECO:0000313" key="12">
    <source>
        <dbReference type="Proteomes" id="UP000726170"/>
    </source>
</evidence>
<evidence type="ECO:0000256" key="1">
    <source>
        <dbReference type="ARBA" id="ARBA00001946"/>
    </source>
</evidence>
<dbReference type="InterPro" id="IPR032810">
    <property type="entry name" value="CCA-adding_enz_C"/>
</dbReference>